<evidence type="ECO:0008006" key="11">
    <source>
        <dbReference type="Google" id="ProtNLM"/>
    </source>
</evidence>
<keyword evidence="10" id="KW-1185">Reference proteome</keyword>
<feature type="transmembrane region" description="Helical" evidence="6">
    <location>
        <begin position="434"/>
        <end position="453"/>
    </location>
</feature>
<accession>A0AAW1RT78</accession>
<gene>
    <name evidence="9" type="ORF">WJX74_003035</name>
</gene>
<evidence type="ECO:0000259" key="7">
    <source>
        <dbReference type="PROSITE" id="PS50222"/>
    </source>
</evidence>
<evidence type="ECO:0000256" key="2">
    <source>
        <dbReference type="ARBA" id="ARBA00022827"/>
    </source>
</evidence>
<feature type="transmembrane region" description="Helical" evidence="6">
    <location>
        <begin position="474"/>
        <end position="494"/>
    </location>
</feature>
<proteinExistence type="predicted"/>
<keyword evidence="3" id="KW-0521">NADP</keyword>
<evidence type="ECO:0000256" key="6">
    <source>
        <dbReference type="SAM" id="Phobius"/>
    </source>
</evidence>
<dbReference type="EMBL" id="JALJOS010000007">
    <property type="protein sequence ID" value="KAK9836556.1"/>
    <property type="molecule type" value="Genomic_DNA"/>
</dbReference>
<evidence type="ECO:0000313" key="9">
    <source>
        <dbReference type="EMBL" id="KAK9836556.1"/>
    </source>
</evidence>
<keyword evidence="1" id="KW-0285">Flavoprotein</keyword>
<feature type="region of interest" description="Disordered" evidence="5">
    <location>
        <begin position="1"/>
        <end position="22"/>
    </location>
</feature>
<dbReference type="Gene3D" id="2.40.30.10">
    <property type="entry name" value="Translation factors"/>
    <property type="match status" value="1"/>
</dbReference>
<feature type="transmembrane region" description="Helical" evidence="6">
    <location>
        <begin position="305"/>
        <end position="329"/>
    </location>
</feature>
<organism evidence="9 10">
    <name type="scientific">Apatococcus lobatus</name>
    <dbReference type="NCBI Taxonomy" id="904363"/>
    <lineage>
        <taxon>Eukaryota</taxon>
        <taxon>Viridiplantae</taxon>
        <taxon>Chlorophyta</taxon>
        <taxon>core chlorophytes</taxon>
        <taxon>Trebouxiophyceae</taxon>
        <taxon>Chlorellales</taxon>
        <taxon>Chlorellaceae</taxon>
        <taxon>Apatococcus</taxon>
    </lineage>
</organism>
<dbReference type="SFLD" id="SFLDG01169">
    <property type="entry name" value="NADPH_oxidase_subgroup_(NOX)"/>
    <property type="match status" value="1"/>
</dbReference>
<keyword evidence="2" id="KW-0274">FAD</keyword>
<dbReference type="GO" id="GO:0016491">
    <property type="term" value="F:oxidoreductase activity"/>
    <property type="evidence" value="ECO:0007669"/>
    <property type="project" value="UniProtKB-KW"/>
</dbReference>
<feature type="region of interest" description="Disordered" evidence="5">
    <location>
        <begin position="689"/>
        <end position="709"/>
    </location>
</feature>
<comment type="caution">
    <text evidence="9">The sequence shown here is derived from an EMBL/GenBank/DDBJ whole genome shotgun (WGS) entry which is preliminary data.</text>
</comment>
<dbReference type="SUPFAM" id="SSF47473">
    <property type="entry name" value="EF-hand"/>
    <property type="match status" value="1"/>
</dbReference>
<dbReference type="CDD" id="cd06186">
    <property type="entry name" value="NOX_Duox_like_FAD_NADP"/>
    <property type="match status" value="1"/>
</dbReference>
<dbReference type="GO" id="GO:0005886">
    <property type="term" value="C:plasma membrane"/>
    <property type="evidence" value="ECO:0007669"/>
    <property type="project" value="TreeGrafter"/>
</dbReference>
<dbReference type="Pfam" id="PF08022">
    <property type="entry name" value="FAD_binding_8"/>
    <property type="match status" value="1"/>
</dbReference>
<feature type="domain" description="EF-hand" evidence="7">
    <location>
        <begin position="140"/>
        <end position="175"/>
    </location>
</feature>
<dbReference type="PANTHER" id="PTHR11972">
    <property type="entry name" value="NADPH OXIDASE"/>
    <property type="match status" value="1"/>
</dbReference>
<dbReference type="AlphaFoldDB" id="A0AAW1RT78"/>
<dbReference type="PROSITE" id="PS51384">
    <property type="entry name" value="FAD_FR"/>
    <property type="match status" value="1"/>
</dbReference>
<dbReference type="PROSITE" id="PS50222">
    <property type="entry name" value="EF_HAND_2"/>
    <property type="match status" value="1"/>
</dbReference>
<dbReference type="Proteomes" id="UP001438707">
    <property type="component" value="Unassembled WGS sequence"/>
</dbReference>
<feature type="compositionally biased region" description="Basic and acidic residues" evidence="5">
    <location>
        <begin position="10"/>
        <end position="20"/>
    </location>
</feature>
<reference evidence="9 10" key="1">
    <citation type="journal article" date="2024" name="Nat. Commun.">
        <title>Phylogenomics reveals the evolutionary origins of lichenization in chlorophyte algae.</title>
        <authorList>
            <person name="Puginier C."/>
            <person name="Libourel C."/>
            <person name="Otte J."/>
            <person name="Skaloud P."/>
            <person name="Haon M."/>
            <person name="Grisel S."/>
            <person name="Petersen M."/>
            <person name="Berrin J.G."/>
            <person name="Delaux P.M."/>
            <person name="Dal Grande F."/>
            <person name="Keller J."/>
        </authorList>
    </citation>
    <scope>NUCLEOTIDE SEQUENCE [LARGE SCALE GENOMIC DNA]</scope>
    <source>
        <strain evidence="9 10">SAG 2145</strain>
    </source>
</reference>
<dbReference type="PANTHER" id="PTHR11972:SF153">
    <property type="entry name" value="SUPEROXIDE-GENERATING NADPH OXIDASE HEAVY CHAIN SUBUNIT A"/>
    <property type="match status" value="1"/>
</dbReference>
<dbReference type="Gene3D" id="3.40.50.80">
    <property type="entry name" value="Nucleotide-binding domain of ferredoxin-NADP reductase (FNR) module"/>
    <property type="match status" value="1"/>
</dbReference>
<dbReference type="InterPro" id="IPR013121">
    <property type="entry name" value="Fe_red_NAD-bd_6"/>
</dbReference>
<dbReference type="InterPro" id="IPR013112">
    <property type="entry name" value="FAD-bd_8"/>
</dbReference>
<feature type="transmembrane region" description="Helical" evidence="6">
    <location>
        <begin position="266"/>
        <end position="285"/>
    </location>
</feature>
<keyword evidence="6" id="KW-0472">Membrane</keyword>
<name>A0AAW1RT78_9CHLO</name>
<keyword evidence="6" id="KW-1133">Transmembrane helix</keyword>
<dbReference type="Gene3D" id="1.10.238.10">
    <property type="entry name" value="EF-hand"/>
    <property type="match status" value="1"/>
</dbReference>
<dbReference type="InterPro" id="IPR017927">
    <property type="entry name" value="FAD-bd_FR_type"/>
</dbReference>
<dbReference type="InterPro" id="IPR002048">
    <property type="entry name" value="EF_hand_dom"/>
</dbReference>
<keyword evidence="4" id="KW-0560">Oxidoreductase</keyword>
<dbReference type="InterPro" id="IPR039261">
    <property type="entry name" value="FNR_nucleotide-bd"/>
</dbReference>
<dbReference type="GO" id="GO:0005509">
    <property type="term" value="F:calcium ion binding"/>
    <property type="evidence" value="ECO:0007669"/>
    <property type="project" value="InterPro"/>
</dbReference>
<dbReference type="SUPFAM" id="SSF63380">
    <property type="entry name" value="Riboflavin synthase domain-like"/>
    <property type="match status" value="1"/>
</dbReference>
<feature type="domain" description="FAD-binding FR-type" evidence="8">
    <location>
        <begin position="549"/>
        <end position="692"/>
    </location>
</feature>
<dbReference type="InterPro" id="IPR017938">
    <property type="entry name" value="Riboflavin_synthase-like_b-brl"/>
</dbReference>
<evidence type="ECO:0000313" key="10">
    <source>
        <dbReference type="Proteomes" id="UP001438707"/>
    </source>
</evidence>
<dbReference type="Pfam" id="PF08030">
    <property type="entry name" value="NAD_binding_6"/>
    <property type="match status" value="1"/>
</dbReference>
<feature type="transmembrane region" description="Helical" evidence="6">
    <location>
        <begin position="522"/>
        <end position="540"/>
    </location>
</feature>
<evidence type="ECO:0000259" key="8">
    <source>
        <dbReference type="PROSITE" id="PS51384"/>
    </source>
</evidence>
<keyword evidence="6" id="KW-0812">Transmembrane</keyword>
<dbReference type="InterPro" id="IPR050369">
    <property type="entry name" value="RBOH/FRE"/>
</dbReference>
<sequence>MSSSFTPLGRLREDLQDKRKQATGSLPVVECHTYQDVQDGLQKLSTLPEEQRAATTGPAFDRPRIFSRESRENIRQAAGSLVSYVSKPIKSLVVRLSEEKAREEAQFNAERAQLLQDFRATKGGKTDLNLSQFKSALAVRGEVFAEALFRKMDAGKRGFVSDEELVNAILTLHCDSLENRIAFTFELLDTDSMGALNRKSLASMLQVKLELLIRSIKLAGINLKLPREDRKAELQEIKRQTASLARAEKLFVQFLHHFSISNPTKFFWLTIFCLAQIAGFVVAWTQNDFDMTFKALGWGFPIAKASAGAIQVVVALWLFPVARGMLTFIRSTPLKRAIPVDQSIQIHKFLAYCFFFWGWLHSLAHFVNSARATQPRHLTAVYSDLYDYHHLTCGNSTLAAETITRGDFKAAGLPLASNSLAPTLTLSSYYQRQVQVTGVLLLGVMTIGYLWAMKYPRQSRLIRGTFLSKVFNSFSWFYATHLVMTFAVVTLLIIHPWPGLKRMGPARVHCSGPAKSSYGDKTFHGVTWYYLFAGVVVFLIERTLRTWRRAAWDVSLEAVKLHSNNIIELRLTNPRRTNLHMTRRFQCKPGQYCFLNIPKLSVLEWHPFSITSSPFDDHISFHIRAQGDWTKALKSIMQELTGESGEWTRFGKKLSHQTSRLAAHKSSSAAAASEGSSIELEDVNPFAAAHSQRISGGREPGTSSGPVVLPERPSVPDLEVGFAARSLGVVPRVAIDGPFGAPAQNFNDYEVLLLVGAGVGITPFASVLRTLVKEHEMARCRRCGLANQHLFMPKKVYFHWITREQQAPTWFRSTLEAIQSNEDVRTFLDIHIHFTSALAPDDLRASIVKVAQELHHREHGFDILCGCGLSLPISFGRPNWDKIFGNIAADHPGQLVGTFYCGGAVLGKQLKGLCRTWNSKAGGHGFSLRRQSVADAAGQAPLIKTAAKFDFFRENF</sequence>
<evidence type="ECO:0000256" key="3">
    <source>
        <dbReference type="ARBA" id="ARBA00022857"/>
    </source>
</evidence>
<dbReference type="InterPro" id="IPR011992">
    <property type="entry name" value="EF-hand-dom_pair"/>
</dbReference>
<evidence type="ECO:0000256" key="1">
    <source>
        <dbReference type="ARBA" id="ARBA00022630"/>
    </source>
</evidence>
<dbReference type="SUPFAM" id="SSF52343">
    <property type="entry name" value="Ferredoxin reductase-like, C-terminal NADP-linked domain"/>
    <property type="match status" value="1"/>
</dbReference>
<evidence type="ECO:0000256" key="4">
    <source>
        <dbReference type="ARBA" id="ARBA00023002"/>
    </source>
</evidence>
<evidence type="ECO:0000256" key="5">
    <source>
        <dbReference type="SAM" id="MobiDB-lite"/>
    </source>
</evidence>
<protein>
    <recommendedName>
        <fullName evidence="11">NADPH oxidase</fullName>
    </recommendedName>
</protein>